<evidence type="ECO:0000313" key="2">
    <source>
        <dbReference type="Proteomes" id="UP000234681"/>
    </source>
</evidence>
<organism evidence="1 2">
    <name type="scientific">Rattus norvegicus</name>
    <name type="common">Rat</name>
    <dbReference type="NCBI Taxonomy" id="10116"/>
    <lineage>
        <taxon>Eukaryota</taxon>
        <taxon>Metazoa</taxon>
        <taxon>Chordata</taxon>
        <taxon>Craniata</taxon>
        <taxon>Vertebrata</taxon>
        <taxon>Euteleostomi</taxon>
        <taxon>Mammalia</taxon>
        <taxon>Eutheria</taxon>
        <taxon>Euarchontoglires</taxon>
        <taxon>Glires</taxon>
        <taxon>Rodentia</taxon>
        <taxon>Myomorpha</taxon>
        <taxon>Muroidea</taxon>
        <taxon>Muridae</taxon>
        <taxon>Murinae</taxon>
        <taxon>Rattus</taxon>
    </lineage>
</organism>
<accession>A6JFD7</accession>
<proteinExistence type="predicted"/>
<dbReference type="Proteomes" id="UP000234681">
    <property type="component" value="Chromosome 5"/>
</dbReference>
<sequence>MVVIWFGLKKPLKHMYLLFLGIFESGPDQSPYWSAFN</sequence>
<reference evidence="2" key="1">
    <citation type="submission" date="2005-09" db="EMBL/GenBank/DDBJ databases">
        <authorList>
            <person name="Mural R.J."/>
            <person name="Li P.W."/>
            <person name="Adams M.D."/>
            <person name="Amanatides P.G."/>
            <person name="Baden-Tillson H."/>
            <person name="Barnstead M."/>
            <person name="Chin S.H."/>
            <person name="Dew I."/>
            <person name="Evans C.A."/>
            <person name="Ferriera S."/>
            <person name="Flanigan M."/>
            <person name="Fosler C."/>
            <person name="Glodek A."/>
            <person name="Gu Z."/>
            <person name="Holt R.A."/>
            <person name="Jennings D."/>
            <person name="Kraft C.L."/>
            <person name="Lu F."/>
            <person name="Nguyen T."/>
            <person name="Nusskern D.R."/>
            <person name="Pfannkoch C.M."/>
            <person name="Sitter C."/>
            <person name="Sutton G.G."/>
            <person name="Venter J.C."/>
            <person name="Wang Z."/>
            <person name="Woodage T."/>
            <person name="Zheng X.H."/>
            <person name="Zhong F."/>
        </authorList>
    </citation>
    <scope>NUCLEOTIDE SEQUENCE [LARGE SCALE GENOMIC DNA]</scope>
    <source>
        <strain>BN</strain>
        <strain evidence="2">Sprague-Dawley</strain>
    </source>
</reference>
<evidence type="ECO:0000313" key="1">
    <source>
        <dbReference type="EMBL" id="EDM11533.1"/>
    </source>
</evidence>
<name>A6JFD7_RAT</name>
<dbReference type="EMBL" id="CH473984">
    <property type="protein sequence ID" value="EDM11533.1"/>
    <property type="molecule type" value="Genomic_DNA"/>
</dbReference>
<protein>
    <submittedName>
        <fullName evidence="1">RCG30382</fullName>
    </submittedName>
</protein>
<dbReference type="AlphaFoldDB" id="A6JFD7"/>
<gene>
    <name evidence="1" type="ORF">rCG_30382</name>
</gene>